<proteinExistence type="predicted"/>
<accession>A0ABN7T8L5</accession>
<dbReference type="EMBL" id="OU015567">
    <property type="protein sequence ID" value="CAG5112937.1"/>
    <property type="molecule type" value="Genomic_DNA"/>
</dbReference>
<sequence>MNLKLCCDCRLLTETEIEFTYNRIFELQASANLEMGSRGVLLEEIRKLQTQQDSVNKLLQLVELMLTQLSASKCKRLPHEKCCDCCRIMSTLPFLPSPNQ</sequence>
<evidence type="ECO:0000313" key="2">
    <source>
        <dbReference type="Proteomes" id="UP001158576"/>
    </source>
</evidence>
<dbReference type="Proteomes" id="UP001158576">
    <property type="component" value="Chromosome 2"/>
</dbReference>
<organism evidence="1 2">
    <name type="scientific">Oikopleura dioica</name>
    <name type="common">Tunicate</name>
    <dbReference type="NCBI Taxonomy" id="34765"/>
    <lineage>
        <taxon>Eukaryota</taxon>
        <taxon>Metazoa</taxon>
        <taxon>Chordata</taxon>
        <taxon>Tunicata</taxon>
        <taxon>Appendicularia</taxon>
        <taxon>Copelata</taxon>
        <taxon>Oikopleuridae</taxon>
        <taxon>Oikopleura</taxon>
    </lineage>
</organism>
<reference evidence="1 2" key="1">
    <citation type="submission" date="2021-04" db="EMBL/GenBank/DDBJ databases">
        <authorList>
            <person name="Bliznina A."/>
        </authorList>
    </citation>
    <scope>NUCLEOTIDE SEQUENCE [LARGE SCALE GENOMIC DNA]</scope>
</reference>
<evidence type="ECO:0000313" key="1">
    <source>
        <dbReference type="EMBL" id="CAG5112937.1"/>
    </source>
</evidence>
<gene>
    <name evidence="1" type="ORF">OKIOD_LOCUS15864</name>
</gene>
<keyword evidence="2" id="KW-1185">Reference proteome</keyword>
<name>A0ABN7T8L5_OIKDI</name>
<protein>
    <submittedName>
        <fullName evidence="1">Oidioi.mRNA.OKI2018_I69.chr2.g7099.t2.cds</fullName>
    </submittedName>
</protein>